<keyword evidence="1" id="KW-0175">Coiled coil</keyword>
<organism evidence="2 3">
    <name type="scientific">Novipirellula rosea</name>
    <dbReference type="NCBI Taxonomy" id="1031540"/>
    <lineage>
        <taxon>Bacteria</taxon>
        <taxon>Pseudomonadati</taxon>
        <taxon>Planctomycetota</taxon>
        <taxon>Planctomycetia</taxon>
        <taxon>Pirellulales</taxon>
        <taxon>Pirellulaceae</taxon>
        <taxon>Novipirellula</taxon>
    </lineage>
</organism>
<evidence type="ECO:0000256" key="1">
    <source>
        <dbReference type="SAM" id="Coils"/>
    </source>
</evidence>
<sequence>MTHLEAYCTLKRKKRSESLFESLTPPIRNTNVLRYCSGFPCVGPDQIRVSSNRKLEQLRNRKKELRRNRMLRRNHSCRG</sequence>
<keyword evidence="3" id="KW-1185">Reference proteome</keyword>
<feature type="coiled-coil region" evidence="1">
    <location>
        <begin position="48"/>
        <end position="75"/>
    </location>
</feature>
<protein>
    <submittedName>
        <fullName evidence="2">Uncharacterized protein</fullName>
    </submittedName>
</protein>
<evidence type="ECO:0000313" key="2">
    <source>
        <dbReference type="EMBL" id="GAA4450967.1"/>
    </source>
</evidence>
<accession>A0ABP8MLK2</accession>
<comment type="caution">
    <text evidence="2">The sequence shown here is derived from an EMBL/GenBank/DDBJ whole genome shotgun (WGS) entry which is preliminary data.</text>
</comment>
<evidence type="ECO:0000313" key="3">
    <source>
        <dbReference type="Proteomes" id="UP001500840"/>
    </source>
</evidence>
<proteinExistence type="predicted"/>
<dbReference type="EMBL" id="BAABGA010000022">
    <property type="protein sequence ID" value="GAA4450967.1"/>
    <property type="molecule type" value="Genomic_DNA"/>
</dbReference>
<gene>
    <name evidence="2" type="ORF">GCM10023156_17910</name>
</gene>
<dbReference type="Proteomes" id="UP001500840">
    <property type="component" value="Unassembled WGS sequence"/>
</dbReference>
<reference evidence="3" key="1">
    <citation type="journal article" date="2019" name="Int. J. Syst. Evol. Microbiol.">
        <title>The Global Catalogue of Microorganisms (GCM) 10K type strain sequencing project: providing services to taxonomists for standard genome sequencing and annotation.</title>
        <authorList>
            <consortium name="The Broad Institute Genomics Platform"/>
            <consortium name="The Broad Institute Genome Sequencing Center for Infectious Disease"/>
            <person name="Wu L."/>
            <person name="Ma J."/>
        </authorList>
    </citation>
    <scope>NUCLEOTIDE SEQUENCE [LARGE SCALE GENOMIC DNA]</scope>
    <source>
        <strain evidence="3">JCM 17759</strain>
    </source>
</reference>
<name>A0ABP8MLK2_9BACT</name>